<dbReference type="SUPFAM" id="SSF47203">
    <property type="entry name" value="Acyl-CoA dehydrogenase C-terminal domain-like"/>
    <property type="match status" value="1"/>
</dbReference>
<evidence type="ECO:0000313" key="9">
    <source>
        <dbReference type="EMBL" id="NYS44267.1"/>
    </source>
</evidence>
<dbReference type="Gene3D" id="2.40.110.20">
    <property type="match status" value="1"/>
</dbReference>
<evidence type="ECO:0000256" key="1">
    <source>
        <dbReference type="ARBA" id="ARBA00001974"/>
    </source>
</evidence>
<feature type="domain" description="Acyl-CoA oxidase/dehydrogenase middle" evidence="7">
    <location>
        <begin position="178"/>
        <end position="276"/>
    </location>
</feature>
<dbReference type="Pfam" id="PF00441">
    <property type="entry name" value="Acyl-CoA_dh_1"/>
    <property type="match status" value="1"/>
</dbReference>
<evidence type="ECO:0000256" key="2">
    <source>
        <dbReference type="ARBA" id="ARBA00009347"/>
    </source>
</evidence>
<dbReference type="InterPro" id="IPR006091">
    <property type="entry name" value="Acyl-CoA_Oxase/DH_mid-dom"/>
</dbReference>
<evidence type="ECO:0000256" key="3">
    <source>
        <dbReference type="ARBA" id="ARBA00022630"/>
    </source>
</evidence>
<dbReference type="InterPro" id="IPR036250">
    <property type="entry name" value="AcylCo_DH-like_C"/>
</dbReference>
<dbReference type="InterPro" id="IPR041504">
    <property type="entry name" value="AidB_N"/>
</dbReference>
<keyword evidence="10" id="KW-1185">Reference proteome</keyword>
<dbReference type="PANTHER" id="PTHR42707:SF2">
    <property type="entry name" value="ACD11 DEHYDROGENASE"/>
    <property type="match status" value="1"/>
</dbReference>
<dbReference type="InterPro" id="IPR009100">
    <property type="entry name" value="AcylCoA_DH/oxidase_NM_dom_sf"/>
</dbReference>
<reference evidence="9 10" key="1">
    <citation type="journal article" date="2013" name="Antonie Van Leeuwenhoek">
        <title>Halomonas zhaodongensis sp. nov., a slightly halophilic bacterium isolated from saline-alkaline soils in Zhaodong, China.</title>
        <authorList>
            <person name="Jiang J."/>
            <person name="Pan Y."/>
            <person name="Meng L."/>
            <person name="Hu S."/>
            <person name="Zhang X."/>
            <person name="Hu B."/>
            <person name="Meng J."/>
            <person name="Li C."/>
            <person name="Huang H."/>
            <person name="Wang K."/>
            <person name="Su T."/>
        </authorList>
    </citation>
    <scope>NUCLEOTIDE SEQUENCE [LARGE SCALE GENOMIC DNA]</scope>
    <source>
        <strain evidence="9 10">NEAU-ST10-25</strain>
    </source>
</reference>
<dbReference type="PROSITE" id="PS00073">
    <property type="entry name" value="ACYL_COA_DH_2"/>
    <property type="match status" value="1"/>
</dbReference>
<organism evidence="9 10">
    <name type="scientific">Vreelandella zhaodongensis</name>
    <name type="common">Halomonas zhaodongensis</name>
    <dbReference type="NCBI Taxonomy" id="1176240"/>
    <lineage>
        <taxon>Bacteria</taxon>
        <taxon>Pseudomonadati</taxon>
        <taxon>Pseudomonadota</taxon>
        <taxon>Gammaproteobacteria</taxon>
        <taxon>Oceanospirillales</taxon>
        <taxon>Halomonadaceae</taxon>
        <taxon>Vreelandella</taxon>
    </lineage>
</organism>
<gene>
    <name evidence="9" type="ORF">HZS79_04805</name>
</gene>
<name>A0ABX2SQ77_VREZH</name>
<dbReference type="PANTHER" id="PTHR42707">
    <property type="entry name" value="ACYL-COA DEHYDROGENASE"/>
    <property type="match status" value="1"/>
</dbReference>
<dbReference type="EMBL" id="JACCDD010000002">
    <property type="protein sequence ID" value="NYS44267.1"/>
    <property type="molecule type" value="Genomic_DNA"/>
</dbReference>
<evidence type="ECO:0000259" key="6">
    <source>
        <dbReference type="Pfam" id="PF00441"/>
    </source>
</evidence>
<dbReference type="InterPro" id="IPR052904">
    <property type="entry name" value="Acyl-CoA_dehydrogenase-like"/>
</dbReference>
<feature type="domain" description="Acyl-CoA dehydrogenase/oxidase C-terminal" evidence="6">
    <location>
        <begin position="287"/>
        <end position="441"/>
    </location>
</feature>
<dbReference type="Pfam" id="PF18158">
    <property type="entry name" value="AidB_N"/>
    <property type="match status" value="1"/>
</dbReference>
<dbReference type="InterPro" id="IPR009075">
    <property type="entry name" value="AcylCo_DH/oxidase_C"/>
</dbReference>
<protein>
    <submittedName>
        <fullName evidence="9">Acyl-CoA dehydrogenase family protein</fullName>
    </submittedName>
</protein>
<evidence type="ECO:0000256" key="4">
    <source>
        <dbReference type="ARBA" id="ARBA00022827"/>
    </source>
</evidence>
<dbReference type="Gene3D" id="6.10.250.600">
    <property type="match status" value="1"/>
</dbReference>
<keyword evidence="4 5" id="KW-0274">FAD</keyword>
<keyword evidence="3 5" id="KW-0285">Flavoprotein</keyword>
<dbReference type="RefSeq" id="WP_179927199.1">
    <property type="nucleotide sequence ID" value="NZ_JACCDD010000002.1"/>
</dbReference>
<comment type="similarity">
    <text evidence="2 5">Belongs to the acyl-CoA dehydrogenase family.</text>
</comment>
<accession>A0ABX2SQ77</accession>
<evidence type="ECO:0000256" key="5">
    <source>
        <dbReference type="RuleBase" id="RU362125"/>
    </source>
</evidence>
<dbReference type="SUPFAM" id="SSF56645">
    <property type="entry name" value="Acyl-CoA dehydrogenase NM domain-like"/>
    <property type="match status" value="1"/>
</dbReference>
<evidence type="ECO:0000259" key="7">
    <source>
        <dbReference type="Pfam" id="PF02770"/>
    </source>
</evidence>
<evidence type="ECO:0000313" key="10">
    <source>
        <dbReference type="Proteomes" id="UP000528918"/>
    </source>
</evidence>
<proteinExistence type="inferred from homology"/>
<dbReference type="InterPro" id="IPR006089">
    <property type="entry name" value="Acyl-CoA_DH_CS"/>
</dbReference>
<comment type="caution">
    <text evidence="9">The sequence shown here is derived from an EMBL/GenBank/DDBJ whole genome shotgun (WGS) entry which is preliminary data.</text>
</comment>
<comment type="cofactor">
    <cofactor evidence="1 5">
        <name>FAD</name>
        <dbReference type="ChEBI" id="CHEBI:57692"/>
    </cofactor>
</comment>
<evidence type="ECO:0000259" key="8">
    <source>
        <dbReference type="Pfam" id="PF18158"/>
    </source>
</evidence>
<sequence length="590" mass="65836">MSNAIHRNIPDNRGHNAFTSDPELSSLLDVYLDSDLRQHTAPFFDELGKLVGDELETLALAADKNPPILHLRTRNGADTQHIEKHPAYQRLEHYAYSHFGLAAMSHRGGVLGWSEPMPPAVKYGLTFLFVQAEFGLCCPLSMSDSLTRTLRKFGSEALIAQFIDHLTSQDEAQHFQGAMFMTEQDAGSDVGAITTEARYENGVWRLYGDKWFCSNPDADLAMVLARPEGGQGGTRGLTLFLLPRRLPDGRLNNYRILRLKDKMGTRSMASGEISLEGAEAYVVGEEGKGFKHMTDMINMSRLSNGVRSAGLMRRAMNESLYIARNRHAFGRHLIELPLMQRQLLKMMLTAEQGRSMVFHTAECLRRADKGDQEAAKLLRILTPLIKFRTTRDARKVTTDAMEVRGGCGYIEEWSDARVVRDAHLGSIWEGTSNIVALDVFRSIRREGTLPVLSDYLLRLIDASALAERERCLLKQVLDKAGLAAEKVAENANNEHEVRRIASTLYHATSAVFLAWEAQQQCDNQRRAALAALVLRYKLLPQDPTVIDSVPAEHCAELLVEQPMGATRVAQLIATLNLSEPTAERVPEEVS</sequence>
<dbReference type="Gene3D" id="1.20.140.10">
    <property type="entry name" value="Butyryl-CoA Dehydrogenase, subunit A, domain 3"/>
    <property type="match status" value="1"/>
</dbReference>
<keyword evidence="5" id="KW-0560">Oxidoreductase</keyword>
<dbReference type="Proteomes" id="UP000528918">
    <property type="component" value="Unassembled WGS sequence"/>
</dbReference>
<dbReference type="Pfam" id="PF02770">
    <property type="entry name" value="Acyl-CoA_dh_M"/>
    <property type="match status" value="1"/>
</dbReference>
<feature type="domain" description="Adaptive response protein AidB N-terminal" evidence="8">
    <location>
        <begin position="10"/>
        <end position="169"/>
    </location>
</feature>